<accession>A0ABQ5DQQ9</accession>
<dbReference type="PANTHER" id="PTHR34193:SF20">
    <property type="match status" value="1"/>
</dbReference>
<proteinExistence type="predicted"/>
<protein>
    <submittedName>
        <fullName evidence="2">Uncharacterized protein</fullName>
    </submittedName>
</protein>
<keyword evidence="3" id="KW-1185">Reference proteome</keyword>
<comment type="caution">
    <text evidence="2">The sequence shown here is derived from an EMBL/GenBank/DDBJ whole genome shotgun (WGS) entry which is preliminary data.</text>
</comment>
<gene>
    <name evidence="2" type="ORF">Tco_0938994</name>
</gene>
<sequence>MSSKRSEGEESEYPFVEGDGSSSDEWGDYGVAGDDYEGPPVFDDDQYGKKIDVDIDIEDVIEENSVARVQRTPSTEARNKILEEMMNNLPESCHELSLKDIVQDDLGNLTPLVEQETSVLKTGTGFKSKKLIDRKRPISRSVSLDTGVFMLKMFIPSSFSKKKSKSSPRMYSNNNSFSNNNINGSNCKSDKKCMSTNTKSRSAELAPGCWFINKPWKTNTGVSRGSKQSSATMVTDTKKSFSSKPTSQIGCIF</sequence>
<evidence type="ECO:0000256" key="1">
    <source>
        <dbReference type="SAM" id="MobiDB-lite"/>
    </source>
</evidence>
<reference evidence="2" key="2">
    <citation type="submission" date="2022-01" db="EMBL/GenBank/DDBJ databases">
        <authorList>
            <person name="Yamashiro T."/>
            <person name="Shiraishi A."/>
            <person name="Satake H."/>
            <person name="Nakayama K."/>
        </authorList>
    </citation>
    <scope>NUCLEOTIDE SEQUENCE</scope>
</reference>
<evidence type="ECO:0000313" key="3">
    <source>
        <dbReference type="Proteomes" id="UP001151760"/>
    </source>
</evidence>
<dbReference type="PANTHER" id="PTHR34193">
    <property type="entry name" value="OS11G0199801 PROTEIN"/>
    <property type="match status" value="1"/>
</dbReference>
<feature type="region of interest" description="Disordered" evidence="1">
    <location>
        <begin position="1"/>
        <end position="47"/>
    </location>
</feature>
<name>A0ABQ5DQQ9_9ASTR</name>
<dbReference type="EMBL" id="BQNB010015361">
    <property type="protein sequence ID" value="GJT39129.1"/>
    <property type="molecule type" value="Genomic_DNA"/>
</dbReference>
<dbReference type="Proteomes" id="UP001151760">
    <property type="component" value="Unassembled WGS sequence"/>
</dbReference>
<feature type="compositionally biased region" description="Acidic residues" evidence="1">
    <location>
        <begin position="34"/>
        <end position="45"/>
    </location>
</feature>
<organism evidence="2 3">
    <name type="scientific">Tanacetum coccineum</name>
    <dbReference type="NCBI Taxonomy" id="301880"/>
    <lineage>
        <taxon>Eukaryota</taxon>
        <taxon>Viridiplantae</taxon>
        <taxon>Streptophyta</taxon>
        <taxon>Embryophyta</taxon>
        <taxon>Tracheophyta</taxon>
        <taxon>Spermatophyta</taxon>
        <taxon>Magnoliopsida</taxon>
        <taxon>eudicotyledons</taxon>
        <taxon>Gunneridae</taxon>
        <taxon>Pentapetalae</taxon>
        <taxon>asterids</taxon>
        <taxon>campanulids</taxon>
        <taxon>Asterales</taxon>
        <taxon>Asteraceae</taxon>
        <taxon>Asteroideae</taxon>
        <taxon>Anthemideae</taxon>
        <taxon>Anthemidinae</taxon>
        <taxon>Tanacetum</taxon>
    </lineage>
</organism>
<reference evidence="2" key="1">
    <citation type="journal article" date="2022" name="Int. J. Mol. Sci.">
        <title>Draft Genome of Tanacetum Coccineum: Genomic Comparison of Closely Related Tanacetum-Family Plants.</title>
        <authorList>
            <person name="Yamashiro T."/>
            <person name="Shiraishi A."/>
            <person name="Nakayama K."/>
            <person name="Satake H."/>
        </authorList>
    </citation>
    <scope>NUCLEOTIDE SEQUENCE</scope>
</reference>
<evidence type="ECO:0000313" key="2">
    <source>
        <dbReference type="EMBL" id="GJT39129.1"/>
    </source>
</evidence>